<comment type="caution">
    <text evidence="2">The sequence shown here is derived from an EMBL/GenBank/DDBJ whole genome shotgun (WGS) entry which is preliminary data.</text>
</comment>
<reference evidence="2" key="1">
    <citation type="submission" date="2019-08" db="EMBL/GenBank/DDBJ databases">
        <authorList>
            <person name="Kucharzyk K."/>
            <person name="Murdoch R.W."/>
            <person name="Higgins S."/>
            <person name="Loffler F."/>
        </authorList>
    </citation>
    <scope>NUCLEOTIDE SEQUENCE</scope>
</reference>
<accession>A0A645IGB7</accession>
<protein>
    <submittedName>
        <fullName evidence="2">Uncharacterized protein</fullName>
    </submittedName>
</protein>
<evidence type="ECO:0000256" key="1">
    <source>
        <dbReference type="SAM" id="MobiDB-lite"/>
    </source>
</evidence>
<proteinExistence type="predicted"/>
<gene>
    <name evidence="2" type="ORF">SDC9_193989</name>
</gene>
<sequence length="132" mass="14819">MRRRQQTERKAELLGHRLQVLVGYVITQHLARAAHFQKITRPIIDGVYRGADGNPEDGVAVERQRRHARQARQCLRADAVQRDAKALHRQRHSATRGHSESSDAVGCLRHFASLGHHAMALDPDDAPVLDGQ</sequence>
<evidence type="ECO:0000313" key="2">
    <source>
        <dbReference type="EMBL" id="MPN46403.1"/>
    </source>
</evidence>
<dbReference type="AlphaFoldDB" id="A0A645IGB7"/>
<organism evidence="2">
    <name type="scientific">bioreactor metagenome</name>
    <dbReference type="NCBI Taxonomy" id="1076179"/>
    <lineage>
        <taxon>unclassified sequences</taxon>
        <taxon>metagenomes</taxon>
        <taxon>ecological metagenomes</taxon>
    </lineage>
</organism>
<dbReference type="EMBL" id="VSSQ01107040">
    <property type="protein sequence ID" value="MPN46403.1"/>
    <property type="molecule type" value="Genomic_DNA"/>
</dbReference>
<feature type="region of interest" description="Disordered" evidence="1">
    <location>
        <begin position="81"/>
        <end position="102"/>
    </location>
</feature>
<name>A0A645IGB7_9ZZZZ</name>